<sequence>MNSLTVMQDEIALATYTLYKDYLCDLEKYSVVPMKDTNFKLASENPQDIIRLLQLKKLVYEKDEDILQKLSTIYNATLSNEVNLIIIIDAQYNKPINFYIGICGEKSVVGKPIKTLQAGINGNLSGTEYNFLGNNKNTENLLKEMTCVDSDIDISITSVSTSASLRDKDKTKDKNFIQGIEKFIDAMQGQLYTAMFIAQPVSSEELLQHQSGYQQLYSDFSQFEKVSIQFQESESISIMQSTTESIANGITDTIGQSITQGTSKSKALGAGANASVGLSNGVNAGVTAGVKLIARLGVYGGIARAIVNTIGVSISKTNTKTTSNSKTQSNSTSTSRTESTSNTSGKTGTTTTGISRQIEKTNREVKDILKHIDLQIEKLERGKSYGLFKYGAYFISAEEDTAILAANTYKALLIGDNSTKETTAVNLWKDKSQVNLIKEYLIRGRHPMFKSSEHSLWYDTTILTDGLTLPIYMGLPFKSVVGLPVIEHVRFGRNNQASTQNQITLGNLYHMGNEDATQLMTLGKESLTSHTLITGSTGSGKSNTIYHIINELHKKDIPFLVIEPAKGEYKHIFGNRDDVNVFGTNFKKSPLLKINPFKFPDDVHVLEHIDRLIEILNVCWPMYAAMPAVLKDAVERAYKVLGWDLDNSTTKFNIYPTFKIVLSQIYEVINSSDYSEELKSNYIGALCTRVKSLANGINGQIFVSDELDSATLFDQNTIVDLSRVGSSETKALIMGILVMKLQEYRMSQDGINKPLQHVTILEEAHHLLKRTSTEQSLEGANLSGKSVEMLSNSIAEMRTYGEGFIIVDQSPNMLDLSAIRNTNTKIILRLPDISDRELSGKAANLNNDQIVELAKLPTGVATVYQNNWLEPVLCKVAEFKGEVSIYKPPTQPTLSKQDNNVDWLLKRCISSPVELNNISNIINALLDGKNIIKVLSGGDYNSIEEWNNDILKHLNVTTKYPYLLLQCILKISLDGTKDKQLYHNWIKEMKMQGKQVIV</sequence>
<dbReference type="Proteomes" id="UP000188605">
    <property type="component" value="Unassembled WGS sequence"/>
</dbReference>
<name>A0ACC8XG55_9FIRM</name>
<accession>A0ACC8XG55</accession>
<keyword evidence="2" id="KW-1185">Reference proteome</keyword>
<reference evidence="1" key="1">
    <citation type="submission" date="2016-08" db="EMBL/GenBank/DDBJ databases">
        <authorList>
            <person name="Ngugi D.K."/>
            <person name="Miyake S."/>
            <person name="Stingl U."/>
        </authorList>
    </citation>
    <scope>NUCLEOTIDE SEQUENCE</scope>
    <source>
        <strain evidence="1">SCG-B11WGA-EpuloA1</strain>
    </source>
</reference>
<gene>
    <name evidence="1" type="ORF">AN396_13690</name>
</gene>
<dbReference type="EMBL" id="LJDB01000009">
    <property type="protein sequence ID" value="ONI42630.1"/>
    <property type="molecule type" value="Genomic_DNA"/>
</dbReference>
<comment type="caution">
    <text evidence="1">The sequence shown here is derived from an EMBL/GenBank/DDBJ whole genome shotgun (WGS) entry which is preliminary data.</text>
</comment>
<evidence type="ECO:0000313" key="1">
    <source>
        <dbReference type="EMBL" id="ONI42630.1"/>
    </source>
</evidence>
<evidence type="ECO:0000313" key="2">
    <source>
        <dbReference type="Proteomes" id="UP000188605"/>
    </source>
</evidence>
<proteinExistence type="predicted"/>
<organism evidence="1 2">
    <name type="scientific">Candidatus Epulonipiscium fishelsonii</name>
    <dbReference type="NCBI Taxonomy" id="77094"/>
    <lineage>
        <taxon>Bacteria</taxon>
        <taxon>Bacillati</taxon>
        <taxon>Bacillota</taxon>
        <taxon>Clostridia</taxon>
        <taxon>Lachnospirales</taxon>
        <taxon>Lachnospiraceae</taxon>
        <taxon>Candidatus Epulonipiscium</taxon>
    </lineage>
</organism>
<protein>
    <submittedName>
        <fullName evidence="1">Uncharacterized protein</fullName>
    </submittedName>
</protein>